<comment type="function">
    <text evidence="1">Specifically methylates the cytosine at position 967 (m5C967) of 16S rRNA.</text>
</comment>
<keyword evidence="16" id="KW-1185">Reference proteome</keyword>
<evidence type="ECO:0000259" key="14">
    <source>
        <dbReference type="PROSITE" id="PS51686"/>
    </source>
</evidence>
<dbReference type="SUPFAM" id="SSF53335">
    <property type="entry name" value="S-adenosyl-L-methionine-dependent methyltransferases"/>
    <property type="match status" value="1"/>
</dbReference>
<comment type="catalytic activity">
    <reaction evidence="12">
        <text>cytidine(967) in 16S rRNA + S-adenosyl-L-methionine = 5-methylcytidine(967) in 16S rRNA + S-adenosyl-L-homocysteine + H(+)</text>
        <dbReference type="Rhea" id="RHEA:42748"/>
        <dbReference type="Rhea" id="RHEA-COMP:10219"/>
        <dbReference type="Rhea" id="RHEA-COMP:10220"/>
        <dbReference type="ChEBI" id="CHEBI:15378"/>
        <dbReference type="ChEBI" id="CHEBI:57856"/>
        <dbReference type="ChEBI" id="CHEBI:59789"/>
        <dbReference type="ChEBI" id="CHEBI:74483"/>
        <dbReference type="ChEBI" id="CHEBI:82748"/>
        <dbReference type="EC" id="2.1.1.176"/>
    </reaction>
</comment>
<organism evidence="15 16">
    <name type="scientific">Solirubrobacter pauli</name>
    <dbReference type="NCBI Taxonomy" id="166793"/>
    <lineage>
        <taxon>Bacteria</taxon>
        <taxon>Bacillati</taxon>
        <taxon>Actinomycetota</taxon>
        <taxon>Thermoleophilia</taxon>
        <taxon>Solirubrobacterales</taxon>
        <taxon>Solirubrobacteraceae</taxon>
        <taxon>Solirubrobacter</taxon>
    </lineage>
</organism>
<feature type="active site" description="Nucleophile" evidence="13">
    <location>
        <position position="383"/>
    </location>
</feature>
<dbReference type="PRINTS" id="PR02008">
    <property type="entry name" value="RCMTFAMILY"/>
</dbReference>
<evidence type="ECO:0000256" key="7">
    <source>
        <dbReference type="ARBA" id="ARBA00022679"/>
    </source>
</evidence>
<dbReference type="Pfam" id="PF01189">
    <property type="entry name" value="Methyltr_RsmB-F"/>
    <property type="match status" value="1"/>
</dbReference>
<evidence type="ECO:0000256" key="5">
    <source>
        <dbReference type="ARBA" id="ARBA00022552"/>
    </source>
</evidence>
<dbReference type="SUPFAM" id="SSF48013">
    <property type="entry name" value="NusB-like"/>
    <property type="match status" value="1"/>
</dbReference>
<reference evidence="15 16" key="1">
    <citation type="submission" date="2018-10" db="EMBL/GenBank/DDBJ databases">
        <title>Genomic Encyclopedia of Archaeal and Bacterial Type Strains, Phase II (KMG-II): from individual species to whole genera.</title>
        <authorList>
            <person name="Goeker M."/>
        </authorList>
    </citation>
    <scope>NUCLEOTIDE SEQUENCE [LARGE SCALE GENOMIC DNA]</scope>
    <source>
        <strain evidence="15 16">DSM 14954</strain>
    </source>
</reference>
<comment type="caution">
    <text evidence="15">The sequence shown here is derived from an EMBL/GenBank/DDBJ whole genome shotgun (WGS) entry which is preliminary data.</text>
</comment>
<dbReference type="NCBIfam" id="TIGR00563">
    <property type="entry name" value="rsmB"/>
    <property type="match status" value="1"/>
</dbReference>
<evidence type="ECO:0000256" key="6">
    <source>
        <dbReference type="ARBA" id="ARBA00022603"/>
    </source>
</evidence>
<dbReference type="InterPro" id="IPR054728">
    <property type="entry name" value="RsmB-like_ferredoxin"/>
</dbReference>
<gene>
    <name evidence="15" type="ORF">C8N24_6008</name>
</gene>
<proteinExistence type="inferred from homology"/>
<dbReference type="GO" id="GO:0006355">
    <property type="term" value="P:regulation of DNA-templated transcription"/>
    <property type="evidence" value="ECO:0007669"/>
    <property type="project" value="InterPro"/>
</dbReference>
<dbReference type="OrthoDB" id="9810297at2"/>
<keyword evidence="9 13" id="KW-0694">RNA-binding</keyword>
<dbReference type="Gene3D" id="3.30.70.1170">
    <property type="entry name" value="Sun protein, domain 3"/>
    <property type="match status" value="1"/>
</dbReference>
<evidence type="ECO:0000256" key="13">
    <source>
        <dbReference type="PROSITE-ProRule" id="PRU01023"/>
    </source>
</evidence>
<accession>A0A660L7R6</accession>
<dbReference type="EC" id="2.1.1.176" evidence="3"/>
<keyword evidence="4" id="KW-0963">Cytoplasm</keyword>
<evidence type="ECO:0000256" key="4">
    <source>
        <dbReference type="ARBA" id="ARBA00022490"/>
    </source>
</evidence>
<dbReference type="CDD" id="cd02440">
    <property type="entry name" value="AdoMet_MTases"/>
    <property type="match status" value="1"/>
</dbReference>
<dbReference type="GO" id="GO:0005737">
    <property type="term" value="C:cytoplasm"/>
    <property type="evidence" value="ECO:0007669"/>
    <property type="project" value="UniProtKB-SubCell"/>
</dbReference>
<evidence type="ECO:0000256" key="1">
    <source>
        <dbReference type="ARBA" id="ARBA00002724"/>
    </source>
</evidence>
<dbReference type="Gene3D" id="3.40.50.150">
    <property type="entry name" value="Vaccinia Virus protein VP39"/>
    <property type="match status" value="1"/>
</dbReference>
<dbReference type="InterPro" id="IPR035926">
    <property type="entry name" value="NusB-like_sf"/>
</dbReference>
<dbReference type="Gene3D" id="1.10.940.10">
    <property type="entry name" value="NusB-like"/>
    <property type="match status" value="1"/>
</dbReference>
<comment type="subcellular location">
    <subcellularLocation>
        <location evidence="2">Cytoplasm</location>
    </subcellularLocation>
</comment>
<dbReference type="InterPro" id="IPR006027">
    <property type="entry name" value="NusB_RsmB_TIM44"/>
</dbReference>
<dbReference type="InterPro" id="IPR004573">
    <property type="entry name" value="rRNA_ssu_MeTfrase_B"/>
</dbReference>
<feature type="binding site" evidence="13">
    <location>
        <position position="331"/>
    </location>
    <ligand>
        <name>S-adenosyl-L-methionine</name>
        <dbReference type="ChEBI" id="CHEBI:59789"/>
    </ligand>
</feature>
<evidence type="ECO:0000256" key="3">
    <source>
        <dbReference type="ARBA" id="ARBA00012140"/>
    </source>
</evidence>
<name>A0A660L7R6_9ACTN</name>
<dbReference type="GO" id="GO:0008649">
    <property type="term" value="F:rRNA methyltransferase activity"/>
    <property type="evidence" value="ECO:0007669"/>
    <property type="project" value="InterPro"/>
</dbReference>
<feature type="binding site" evidence="13">
    <location>
        <position position="289"/>
    </location>
    <ligand>
        <name>S-adenosyl-L-methionine</name>
        <dbReference type="ChEBI" id="CHEBI:59789"/>
    </ligand>
</feature>
<dbReference type="NCBIfam" id="NF011494">
    <property type="entry name" value="PRK14902.1"/>
    <property type="match status" value="1"/>
</dbReference>
<dbReference type="PANTHER" id="PTHR22807">
    <property type="entry name" value="NOP2 YEAST -RELATED NOL1/NOP2/FMU SUN DOMAIN-CONTAINING"/>
    <property type="match status" value="1"/>
</dbReference>
<dbReference type="Pfam" id="PF01029">
    <property type="entry name" value="NusB"/>
    <property type="match status" value="1"/>
</dbReference>
<dbReference type="GO" id="GO:0003723">
    <property type="term" value="F:RNA binding"/>
    <property type="evidence" value="ECO:0007669"/>
    <property type="project" value="UniProtKB-UniRule"/>
</dbReference>
<evidence type="ECO:0000256" key="9">
    <source>
        <dbReference type="ARBA" id="ARBA00022884"/>
    </source>
</evidence>
<dbReference type="InterPro" id="IPR023267">
    <property type="entry name" value="RCMT"/>
</dbReference>
<dbReference type="Pfam" id="PF22458">
    <property type="entry name" value="RsmF-B_ferredox"/>
    <property type="match status" value="1"/>
</dbReference>
<feature type="domain" description="SAM-dependent MTase RsmB/NOP-type" evidence="14">
    <location>
        <begin position="168"/>
        <end position="445"/>
    </location>
</feature>
<feature type="binding site" evidence="13">
    <location>
        <begin position="265"/>
        <end position="271"/>
    </location>
    <ligand>
        <name>S-adenosyl-L-methionine</name>
        <dbReference type="ChEBI" id="CHEBI:59789"/>
    </ligand>
</feature>
<dbReference type="InterPro" id="IPR049560">
    <property type="entry name" value="MeTrfase_RsmB-F_NOP2_cat"/>
</dbReference>
<dbReference type="Proteomes" id="UP000278962">
    <property type="component" value="Unassembled WGS sequence"/>
</dbReference>
<dbReference type="EMBL" id="RBIL01000002">
    <property type="protein sequence ID" value="RKQ87973.1"/>
    <property type="molecule type" value="Genomic_DNA"/>
</dbReference>
<keyword evidence="7 13" id="KW-0808">Transferase</keyword>
<comment type="similarity">
    <text evidence="13">Belongs to the class I-like SAM-binding methyltransferase superfamily. RsmB/NOP family.</text>
</comment>
<keyword evidence="6 13" id="KW-0489">Methyltransferase</keyword>
<dbReference type="PANTHER" id="PTHR22807:SF53">
    <property type="entry name" value="RIBOSOMAL RNA SMALL SUBUNIT METHYLTRANSFERASE B-RELATED"/>
    <property type="match status" value="1"/>
</dbReference>
<dbReference type="InterPro" id="IPR001678">
    <property type="entry name" value="MeTrfase_RsmB-F_NOP2_dom"/>
</dbReference>
<evidence type="ECO:0000313" key="15">
    <source>
        <dbReference type="EMBL" id="RKQ87973.1"/>
    </source>
</evidence>
<evidence type="ECO:0000256" key="8">
    <source>
        <dbReference type="ARBA" id="ARBA00022691"/>
    </source>
</evidence>
<dbReference type="PROSITE" id="PS51686">
    <property type="entry name" value="SAM_MT_RSMB_NOP"/>
    <property type="match status" value="1"/>
</dbReference>
<evidence type="ECO:0000313" key="16">
    <source>
        <dbReference type="Proteomes" id="UP000278962"/>
    </source>
</evidence>
<comment type="caution">
    <text evidence="13">Lacks conserved residue(s) required for the propagation of feature annotation.</text>
</comment>
<sequence length="446" mass="48162">MDEPSSPDPIAGVIPARAVAYAVIRRVFEGGAWADRALHGEARRLRLDARDLGLATQLSYGTVQRVATLDHVIEQLAGRVPAKLDKPVLAALRLGVFQLTFLDRVPAHAAVGESVELAKRDAPRGAGLVNAVLRRASREARPLIARLKDDTPQHAALAHSHPEWIAQLWFDALGPEDARALMAADNTSAEAVLRANTLKTTAVELLERLQVDARVEQDALILDQPFDAFSAPEWEQGLLMPQSRAAMAVGRLLDPQPGERVLDLCAAPGGKTTHLAALMRNEGQVVAVEKHVGRAGALTRTAARMGATIVEVQNRDATEPADGTFDRVLVDPPCSDLGTLASRPDARWRKAGRPEALAGLQQQILQAGANALRPGGTLVYSTCTISPGENEQVVSAFLAGHPDFTVDDLGTELPLWKHPTMPQHLQTLPHRDRTDGFFIARLRRAS</sequence>
<evidence type="ECO:0000256" key="11">
    <source>
        <dbReference type="ARBA" id="ARBA00031088"/>
    </source>
</evidence>
<evidence type="ECO:0000256" key="10">
    <source>
        <dbReference type="ARBA" id="ARBA00030399"/>
    </source>
</evidence>
<keyword evidence="8 13" id="KW-0949">S-adenosyl-L-methionine</keyword>
<keyword evidence="5" id="KW-0698">rRNA processing</keyword>
<dbReference type="InterPro" id="IPR029063">
    <property type="entry name" value="SAM-dependent_MTases_sf"/>
</dbReference>
<dbReference type="AlphaFoldDB" id="A0A660L7R6"/>
<evidence type="ECO:0000256" key="12">
    <source>
        <dbReference type="ARBA" id="ARBA00047283"/>
    </source>
</evidence>
<evidence type="ECO:0000256" key="2">
    <source>
        <dbReference type="ARBA" id="ARBA00004496"/>
    </source>
</evidence>
<protein>
    <recommendedName>
        <fullName evidence="3">16S rRNA (cytosine(967)-C(5))-methyltransferase</fullName>
        <ecNumber evidence="3">2.1.1.176</ecNumber>
    </recommendedName>
    <alternativeName>
        <fullName evidence="10">16S rRNA m5C967 methyltransferase</fullName>
    </alternativeName>
    <alternativeName>
        <fullName evidence="11">rRNA (cytosine-C(5)-)-methyltransferase RsmB</fullName>
    </alternativeName>
</protein>